<dbReference type="AlphaFoldDB" id="A0A7S2SQQ5"/>
<evidence type="ECO:0000313" key="4">
    <source>
        <dbReference type="EMBL" id="CAD9707076.1"/>
    </source>
</evidence>
<protein>
    <recommendedName>
        <fullName evidence="5">Protein F37C4.5</fullName>
    </recommendedName>
</protein>
<dbReference type="PANTHER" id="PTHR31005">
    <property type="entry name" value="DUF4139 DOMAIN-CONTAINING PROTEIN"/>
    <property type="match status" value="1"/>
</dbReference>
<accession>A0A7S2SQQ5</accession>
<evidence type="ECO:0008006" key="5">
    <source>
        <dbReference type="Google" id="ProtNLM"/>
    </source>
</evidence>
<sequence>MASEEQEVKEVELELEECLVSDVQVFLDRAEVTRVIEFTPLSAGAHTLVVKGLTDKADTDSIRVKGFQDKEPRAASAEAAEEGSEQPVDAPPPPGAGPARGQECVILEVSFDVHFRPVEDGEPGKEGELRSKIKEIAAKKQELDDALRRVKQQDGLVQDYLKSMLVSTASPTAGPGASQAKAPPPVGTDLDTVKQLLAFHSDTASSADNRSRELQEELRGVASELDAARASLEEVAWQRTQRSRPIASRDVTIAVNIPTDPLPGQTIKLRLTYLVKGASWVPTYDIRTSLGAKGEAANMSLTYFGVVQQSTGEDWRNAFISLSTASPASGGSPPMPPTRQVQWAYSARPELQQQQRHVRRGSQRRESRMTNVAMPQQAMMPLQRELSIDALEAFGNATSGGDRGGDSDDEEEADMSFATMATAGVSAGAGGSATFHIDRKSTIASNNKEHKVTVAIIDLTPDIRHFCTPELEERAYIQARATNSSPYPLLESNRVSIFFDGNFITTTTIKHTSPGETITVFLGVDSQVKVEHRLVTKSENTGQDGGVFRRQQQSQQLFEYRTILHNTKLDRAIDITIVQLLPRSTTDKIVVELLKPPRREVPVTGEASGNSAGEGELQSGSVMQNKITNNVVFDKNIAPKGKIEIPFSFSVQWPHDAGTGKVEVV</sequence>
<feature type="compositionally biased region" description="Basic and acidic residues" evidence="1">
    <location>
        <begin position="62"/>
        <end position="73"/>
    </location>
</feature>
<feature type="region of interest" description="Disordered" evidence="1">
    <location>
        <begin position="350"/>
        <end position="370"/>
    </location>
</feature>
<dbReference type="NCBIfam" id="TIGR02231">
    <property type="entry name" value="mucoidy inhibitor MuiA family protein"/>
    <property type="match status" value="1"/>
</dbReference>
<evidence type="ECO:0000259" key="3">
    <source>
        <dbReference type="Pfam" id="PF13600"/>
    </source>
</evidence>
<name>A0A7S2SQQ5_9STRA</name>
<evidence type="ECO:0000256" key="1">
    <source>
        <dbReference type="SAM" id="MobiDB-lite"/>
    </source>
</evidence>
<feature type="region of interest" description="Disordered" evidence="1">
    <location>
        <begin position="62"/>
        <end position="100"/>
    </location>
</feature>
<dbReference type="InterPro" id="IPR037291">
    <property type="entry name" value="DUF4139"/>
</dbReference>
<dbReference type="EMBL" id="HBHJ01027287">
    <property type="protein sequence ID" value="CAD9707076.1"/>
    <property type="molecule type" value="Transcribed_RNA"/>
</dbReference>
<gene>
    <name evidence="4" type="ORF">RMAR1173_LOCUS18067</name>
</gene>
<feature type="compositionally biased region" description="Low complexity" evidence="1">
    <location>
        <begin position="605"/>
        <end position="616"/>
    </location>
</feature>
<dbReference type="PANTHER" id="PTHR31005:SF8">
    <property type="entry name" value="DUF4139 DOMAIN-CONTAINING PROTEIN"/>
    <property type="match status" value="1"/>
</dbReference>
<evidence type="ECO:0000259" key="2">
    <source>
        <dbReference type="Pfam" id="PF13598"/>
    </source>
</evidence>
<proteinExistence type="predicted"/>
<reference evidence="4" key="1">
    <citation type="submission" date="2021-01" db="EMBL/GenBank/DDBJ databases">
        <authorList>
            <person name="Corre E."/>
            <person name="Pelletier E."/>
            <person name="Niang G."/>
            <person name="Scheremetjew M."/>
            <person name="Finn R."/>
            <person name="Kale V."/>
            <person name="Holt S."/>
            <person name="Cochrane G."/>
            <person name="Meng A."/>
            <person name="Brown T."/>
            <person name="Cohen L."/>
        </authorList>
    </citation>
    <scope>NUCLEOTIDE SEQUENCE</scope>
    <source>
        <strain evidence="4">CCMP1243</strain>
    </source>
</reference>
<feature type="domain" description="DUF4140" evidence="3">
    <location>
        <begin position="23"/>
        <end position="154"/>
    </location>
</feature>
<feature type="region of interest" description="Disordered" evidence="1">
    <location>
        <begin position="601"/>
        <end position="621"/>
    </location>
</feature>
<feature type="domain" description="DUF4139" evidence="2">
    <location>
        <begin position="269"/>
        <end position="654"/>
    </location>
</feature>
<dbReference type="Pfam" id="PF13598">
    <property type="entry name" value="DUF4139"/>
    <property type="match status" value="1"/>
</dbReference>
<organism evidence="4">
    <name type="scientific">Rhizochromulina marina</name>
    <dbReference type="NCBI Taxonomy" id="1034831"/>
    <lineage>
        <taxon>Eukaryota</taxon>
        <taxon>Sar</taxon>
        <taxon>Stramenopiles</taxon>
        <taxon>Ochrophyta</taxon>
        <taxon>Dictyochophyceae</taxon>
        <taxon>Rhizochromulinales</taxon>
        <taxon>Rhizochromulina</taxon>
    </lineage>
</organism>
<dbReference type="InterPro" id="IPR011935">
    <property type="entry name" value="CHP02231"/>
</dbReference>
<dbReference type="Pfam" id="PF13600">
    <property type="entry name" value="DUF4140"/>
    <property type="match status" value="1"/>
</dbReference>
<dbReference type="InterPro" id="IPR025554">
    <property type="entry name" value="DUF4140"/>
</dbReference>